<dbReference type="PANTHER" id="PTHR31319">
    <property type="entry name" value="ZINC FINGER PROTEIN CONSTANS-LIKE 4"/>
    <property type="match status" value="1"/>
</dbReference>
<dbReference type="InterPro" id="IPR010402">
    <property type="entry name" value="CCT_domain"/>
</dbReference>
<dbReference type="GO" id="GO:0009909">
    <property type="term" value="P:regulation of flower development"/>
    <property type="evidence" value="ECO:0007669"/>
    <property type="project" value="InterPro"/>
</dbReference>
<dbReference type="Proteomes" id="UP000036987">
    <property type="component" value="Unassembled WGS sequence"/>
</dbReference>
<dbReference type="GO" id="GO:0005634">
    <property type="term" value="C:nucleus"/>
    <property type="evidence" value="ECO:0007669"/>
    <property type="project" value="UniProtKB-SubCell"/>
</dbReference>
<protein>
    <submittedName>
        <fullName evidence="5">CCT motif family protein</fullName>
    </submittedName>
</protein>
<evidence type="ECO:0000256" key="3">
    <source>
        <dbReference type="PROSITE-ProRule" id="PRU00357"/>
    </source>
</evidence>
<reference evidence="6" key="1">
    <citation type="journal article" date="2016" name="Nature">
        <title>The genome of the seagrass Zostera marina reveals angiosperm adaptation to the sea.</title>
        <authorList>
            <person name="Olsen J.L."/>
            <person name="Rouze P."/>
            <person name="Verhelst B."/>
            <person name="Lin Y.-C."/>
            <person name="Bayer T."/>
            <person name="Collen J."/>
            <person name="Dattolo E."/>
            <person name="De Paoli E."/>
            <person name="Dittami S."/>
            <person name="Maumus F."/>
            <person name="Michel G."/>
            <person name="Kersting A."/>
            <person name="Lauritano C."/>
            <person name="Lohaus R."/>
            <person name="Toepel M."/>
            <person name="Tonon T."/>
            <person name="Vanneste K."/>
            <person name="Amirebrahimi M."/>
            <person name="Brakel J."/>
            <person name="Bostroem C."/>
            <person name="Chovatia M."/>
            <person name="Grimwood J."/>
            <person name="Jenkins J.W."/>
            <person name="Jueterbock A."/>
            <person name="Mraz A."/>
            <person name="Stam W.T."/>
            <person name="Tice H."/>
            <person name="Bornberg-Bauer E."/>
            <person name="Green P.J."/>
            <person name="Pearson G.A."/>
            <person name="Procaccini G."/>
            <person name="Duarte C.M."/>
            <person name="Schmutz J."/>
            <person name="Reusch T.B.H."/>
            <person name="Van de Peer Y."/>
        </authorList>
    </citation>
    <scope>NUCLEOTIDE SEQUENCE [LARGE SCALE GENOMIC DNA]</scope>
    <source>
        <strain evidence="6">cv. Finnish</strain>
    </source>
</reference>
<evidence type="ECO:0000256" key="2">
    <source>
        <dbReference type="ARBA" id="ARBA00023242"/>
    </source>
</evidence>
<dbReference type="InterPro" id="IPR045281">
    <property type="entry name" value="CONSTANS-like"/>
</dbReference>
<proteinExistence type="predicted"/>
<comment type="subcellular location">
    <subcellularLocation>
        <location evidence="1 3">Nucleus</location>
    </subcellularLocation>
</comment>
<dbReference type="Pfam" id="PF06203">
    <property type="entry name" value="CCT"/>
    <property type="match status" value="1"/>
</dbReference>
<dbReference type="PANTHER" id="PTHR31319:SF71">
    <property type="entry name" value="CCT MOTIF FAMILY PROTEIN"/>
    <property type="match status" value="1"/>
</dbReference>
<dbReference type="OrthoDB" id="153872at2759"/>
<evidence type="ECO:0000313" key="5">
    <source>
        <dbReference type="EMBL" id="KMZ63132.1"/>
    </source>
</evidence>
<dbReference type="STRING" id="29655.A0A0K9P4J7"/>
<comment type="caution">
    <text evidence="5">The sequence shown here is derived from an EMBL/GenBank/DDBJ whole genome shotgun (WGS) entry which is preliminary data.</text>
</comment>
<organism evidence="5 6">
    <name type="scientific">Zostera marina</name>
    <name type="common">Eelgrass</name>
    <dbReference type="NCBI Taxonomy" id="29655"/>
    <lineage>
        <taxon>Eukaryota</taxon>
        <taxon>Viridiplantae</taxon>
        <taxon>Streptophyta</taxon>
        <taxon>Embryophyta</taxon>
        <taxon>Tracheophyta</taxon>
        <taxon>Spermatophyta</taxon>
        <taxon>Magnoliopsida</taxon>
        <taxon>Liliopsida</taxon>
        <taxon>Zosteraceae</taxon>
        <taxon>Zostera</taxon>
    </lineage>
</organism>
<dbReference type="EMBL" id="LFYR01001270">
    <property type="protein sequence ID" value="KMZ63132.1"/>
    <property type="molecule type" value="Genomic_DNA"/>
</dbReference>
<evidence type="ECO:0000256" key="1">
    <source>
        <dbReference type="ARBA" id="ARBA00004123"/>
    </source>
</evidence>
<dbReference type="AlphaFoldDB" id="A0A0K9P4J7"/>
<gene>
    <name evidence="5" type="ORF">ZOSMA_425G00060</name>
</gene>
<evidence type="ECO:0000259" key="4">
    <source>
        <dbReference type="PROSITE" id="PS51017"/>
    </source>
</evidence>
<feature type="domain" description="CCT" evidence="4">
    <location>
        <begin position="249"/>
        <end position="291"/>
    </location>
</feature>
<accession>A0A0K9P4J7</accession>
<dbReference type="OMA" id="MKSAMEP"/>
<evidence type="ECO:0000313" key="6">
    <source>
        <dbReference type="Proteomes" id="UP000036987"/>
    </source>
</evidence>
<name>A0A0K9P4J7_ZOSMR</name>
<keyword evidence="2 3" id="KW-0539">Nucleus</keyword>
<dbReference type="PROSITE" id="PS51017">
    <property type="entry name" value="CCT"/>
    <property type="match status" value="1"/>
</dbReference>
<keyword evidence="6" id="KW-1185">Reference proteome</keyword>
<sequence length="291" mass="32885">MYIFDSGMMMMMQPGGMGLGFFQEETQNQNFHINTYNCNNTANNKLLLPNITGESMNNLDDYDPSGEGSLFKAPESIMEESELQLDPMAEAISMMSNGGDLTTEDPLLSDVYYECQKDILANSASGQPFSELSNLQIPILDMEMKEYEANREKSDINVDQIQRSVGSTCQKPTSPCNFKGKYLRPNFLDFEQMGLADALGIRKAHSQEDIKTIGNEIGNGKIHVTPKTAHHSAHETVAVIANEFNNTERKQKLSRYRKKKERRNFGRKIKYACRKALADNQLRVRGRFAKI</sequence>